<organism evidence="1 2">
    <name type="scientific">Hibiscus sabdariffa</name>
    <name type="common">roselle</name>
    <dbReference type="NCBI Taxonomy" id="183260"/>
    <lineage>
        <taxon>Eukaryota</taxon>
        <taxon>Viridiplantae</taxon>
        <taxon>Streptophyta</taxon>
        <taxon>Embryophyta</taxon>
        <taxon>Tracheophyta</taxon>
        <taxon>Spermatophyta</taxon>
        <taxon>Magnoliopsida</taxon>
        <taxon>eudicotyledons</taxon>
        <taxon>Gunneridae</taxon>
        <taxon>Pentapetalae</taxon>
        <taxon>rosids</taxon>
        <taxon>malvids</taxon>
        <taxon>Malvales</taxon>
        <taxon>Malvaceae</taxon>
        <taxon>Malvoideae</taxon>
        <taxon>Hibiscus</taxon>
    </lineage>
</organism>
<evidence type="ECO:0000313" key="1">
    <source>
        <dbReference type="EMBL" id="KAK8580775.1"/>
    </source>
</evidence>
<accession>A0ABR2FIT3</accession>
<evidence type="ECO:0000313" key="2">
    <source>
        <dbReference type="Proteomes" id="UP001472677"/>
    </source>
</evidence>
<reference evidence="1 2" key="1">
    <citation type="journal article" date="2024" name="G3 (Bethesda)">
        <title>Genome assembly of Hibiscus sabdariffa L. provides insights into metabolisms of medicinal natural products.</title>
        <authorList>
            <person name="Kim T."/>
        </authorList>
    </citation>
    <scope>NUCLEOTIDE SEQUENCE [LARGE SCALE GENOMIC DNA]</scope>
    <source>
        <strain evidence="1">TK-2024</strain>
        <tissue evidence="1">Old leaves</tissue>
    </source>
</reference>
<keyword evidence="2" id="KW-1185">Reference proteome</keyword>
<sequence length="225" mass="25334">MKRHRQFLSPSEVVENVNVGLLWPCSFDTRSPGEDDGGGVVVITIEYVVAGNPREQTLGWAPIARSRPRIKLVQVCYGIRHTYDLPLTKAVWEDRIEKRVELCRGWNNSYLQLDWVQKDHMLIKESQKLCSTPHSPTEPNHATPRSFRFKGKRNWVGLFSVGLGALVFDGDGDGDVFFLQHSVCLDSFGICPINCFTGCIVKTGYIWSSLVHALSRVLNVDDSSL</sequence>
<name>A0ABR2FIT3_9ROSI</name>
<proteinExistence type="predicted"/>
<comment type="caution">
    <text evidence="1">The sequence shown here is derived from an EMBL/GenBank/DDBJ whole genome shotgun (WGS) entry which is preliminary data.</text>
</comment>
<protein>
    <submittedName>
        <fullName evidence="1">Uncharacterized protein</fullName>
    </submittedName>
</protein>
<gene>
    <name evidence="1" type="ORF">V6N12_071027</name>
</gene>
<dbReference type="Proteomes" id="UP001472677">
    <property type="component" value="Unassembled WGS sequence"/>
</dbReference>
<dbReference type="EMBL" id="JBBPBM010000006">
    <property type="protein sequence ID" value="KAK8580775.1"/>
    <property type="molecule type" value="Genomic_DNA"/>
</dbReference>